<dbReference type="RefSeq" id="WP_200389437.1">
    <property type="nucleotide sequence ID" value="NZ_NRSD01000029.1"/>
</dbReference>
<name>A0A9X0WMD9_9GAMM</name>
<evidence type="ECO:0000313" key="1">
    <source>
        <dbReference type="EMBL" id="MBK1646612.1"/>
    </source>
</evidence>
<dbReference type="EMBL" id="NRSD01000029">
    <property type="protein sequence ID" value="MBK1646612.1"/>
    <property type="molecule type" value="Genomic_DNA"/>
</dbReference>
<evidence type="ECO:0000313" key="2">
    <source>
        <dbReference type="Proteomes" id="UP001138802"/>
    </source>
</evidence>
<organism evidence="1 2">
    <name type="scientific">Thiocapsa imhoffii</name>
    <dbReference type="NCBI Taxonomy" id="382777"/>
    <lineage>
        <taxon>Bacteria</taxon>
        <taxon>Pseudomonadati</taxon>
        <taxon>Pseudomonadota</taxon>
        <taxon>Gammaproteobacteria</taxon>
        <taxon>Chromatiales</taxon>
        <taxon>Chromatiaceae</taxon>
        <taxon>Thiocapsa</taxon>
    </lineage>
</organism>
<accession>A0A9X0WMD9</accession>
<keyword evidence="2" id="KW-1185">Reference proteome</keyword>
<sequence>MLLVVAALASNAVQGAEPVPFAGDWVTSQGQPFQVSDDGLMTGLRILVETPRNCGTNPGFITAAFPAIRVDANGAFRGARDEVSDGNGTRIVELSAGRFPLAGERVDLPYRWNIDIRTGSTTGSCSVSLSAITSLEVVKQTSSLRAAVLPSTRAVAVDTTASVFATLINGAAVTARDCGVALPRELQSAFEFTYQTTDPANRLTGRANDPVDIAAGASQGFVVAIRPKASLNNFTVPLIFRCAGEVPAPSQVGLNTLSLTAARTPPPDVVPIAVTPSADGVLRLPHLTGVNVIAASAINIGAAGVIGVSADDAGQGLPLRLQVCEIDVTGQVLNCGPRLARRMNPREIAYFSVVVSGQGESIAFDPVSHRIFLRFASDDVTVGATSVAVTTH</sequence>
<proteinExistence type="predicted"/>
<dbReference type="Proteomes" id="UP001138802">
    <property type="component" value="Unassembled WGS sequence"/>
</dbReference>
<reference evidence="1 2" key="1">
    <citation type="journal article" date="2020" name="Microorganisms">
        <title>Osmotic Adaptation and Compatible Solute Biosynthesis of Phototrophic Bacteria as Revealed from Genome Analyses.</title>
        <authorList>
            <person name="Imhoff J.F."/>
            <person name="Rahn T."/>
            <person name="Kunzel S."/>
            <person name="Keller A."/>
            <person name="Neulinger S.C."/>
        </authorList>
    </citation>
    <scope>NUCLEOTIDE SEQUENCE [LARGE SCALE GENOMIC DNA]</scope>
    <source>
        <strain evidence="1 2">DSM 21303</strain>
    </source>
</reference>
<dbReference type="AlphaFoldDB" id="A0A9X0WMD9"/>
<gene>
    <name evidence="1" type="ORF">CKO25_18610</name>
</gene>
<comment type="caution">
    <text evidence="1">The sequence shown here is derived from an EMBL/GenBank/DDBJ whole genome shotgun (WGS) entry which is preliminary data.</text>
</comment>
<protein>
    <submittedName>
        <fullName evidence="1">Uncharacterized protein</fullName>
    </submittedName>
</protein>